<protein>
    <submittedName>
        <fullName evidence="1">Uncharacterized protein</fullName>
    </submittedName>
</protein>
<accession>A0ABM6XNV1</accession>
<proteinExistence type="predicted"/>
<evidence type="ECO:0000313" key="1">
    <source>
        <dbReference type="EMBL" id="AXN39834.1"/>
    </source>
</evidence>
<dbReference type="GeneID" id="95399863"/>
<dbReference type="Proteomes" id="UP000260457">
    <property type="component" value="Chromosome"/>
</dbReference>
<evidence type="ECO:0000313" key="2">
    <source>
        <dbReference type="Proteomes" id="UP000260457"/>
    </source>
</evidence>
<reference evidence="1 2" key="1">
    <citation type="submission" date="2018-07" db="EMBL/GenBank/DDBJ databases">
        <title>The molecular basis for the intramolecular migration of carboxyl group in the catabolism of para-hydroxybenzoate via gentisate.</title>
        <authorList>
            <person name="Zhao H."/>
            <person name="Xu Y."/>
            <person name="Lin S."/>
            <person name="Spain J.C."/>
            <person name="Zhou N.-Y."/>
        </authorList>
    </citation>
    <scope>NUCLEOTIDE SEQUENCE [LARGE SCALE GENOMIC DNA]</scope>
    <source>
        <strain evidence="1 2">PHB-7a</strain>
    </source>
</reference>
<organism evidence="1 2">
    <name type="scientific">Peribacillus butanolivorans</name>
    <dbReference type="NCBI Taxonomy" id="421767"/>
    <lineage>
        <taxon>Bacteria</taxon>
        <taxon>Bacillati</taxon>
        <taxon>Bacillota</taxon>
        <taxon>Bacilli</taxon>
        <taxon>Bacillales</taxon>
        <taxon>Bacillaceae</taxon>
        <taxon>Peribacillus</taxon>
    </lineage>
</organism>
<gene>
    <name evidence="1" type="ORF">DTO10_16685</name>
</gene>
<keyword evidence="2" id="KW-1185">Reference proteome</keyword>
<name>A0ABM6XNV1_9BACI</name>
<dbReference type="RefSeq" id="WP_116821555.1">
    <property type="nucleotide sequence ID" value="NZ_CP030926.1"/>
</dbReference>
<sequence length="136" mass="15203">MSKNKNEDPKGFAWISYETDVDQPYITVDSQQRLYLSSGACTLIGAECPTRLLIGYDHANMRLVVARPDIVRAVDTKPFKFDKRRYGNAKPFIKTLGLNKNDLPLRFTYAGRDFSDANLPEGSFAFGLAGFKGADD</sequence>
<dbReference type="EMBL" id="CP030926">
    <property type="protein sequence ID" value="AXN39834.1"/>
    <property type="molecule type" value="Genomic_DNA"/>
</dbReference>